<dbReference type="GO" id="GO:0007165">
    <property type="term" value="P:signal transduction"/>
    <property type="evidence" value="ECO:0007669"/>
    <property type="project" value="InterPro"/>
</dbReference>
<dbReference type="PANTHER" id="PTHR11017:SF573">
    <property type="entry name" value="ADP-RIBOSYL CYCLASE_CYCLIC ADP-RIBOSE HYDROLASE"/>
    <property type="match status" value="1"/>
</dbReference>
<dbReference type="FunFam" id="3.40.50.10140:FF:000007">
    <property type="entry name" value="Disease resistance protein (TIR-NBS-LRR class)"/>
    <property type="match status" value="1"/>
</dbReference>
<dbReference type="InterPro" id="IPR042197">
    <property type="entry name" value="Apaf_helical"/>
</dbReference>
<dbReference type="EC" id="3.2.2.6" evidence="1"/>
<dbReference type="Pfam" id="PF23282">
    <property type="entry name" value="WHD_ROQ1"/>
    <property type="match status" value="1"/>
</dbReference>
<dbReference type="Proteomes" id="UP001459277">
    <property type="component" value="Unassembled WGS sequence"/>
</dbReference>
<dbReference type="PANTHER" id="PTHR11017">
    <property type="entry name" value="LEUCINE-RICH REPEAT-CONTAINING PROTEIN"/>
    <property type="match status" value="1"/>
</dbReference>
<keyword evidence="2" id="KW-0433">Leucine-rich repeat</keyword>
<dbReference type="EMBL" id="JAZDWU010000010">
    <property type="protein sequence ID" value="KAK9987627.1"/>
    <property type="molecule type" value="Genomic_DNA"/>
</dbReference>
<dbReference type="InterPro" id="IPR011713">
    <property type="entry name" value="Leu-rich_rpt_3"/>
</dbReference>
<dbReference type="Gene3D" id="3.40.50.10140">
    <property type="entry name" value="Toll/interleukin-1 receptor homology (TIR) domain"/>
    <property type="match status" value="1"/>
</dbReference>
<evidence type="ECO:0000256" key="4">
    <source>
        <dbReference type="ARBA" id="ARBA00022801"/>
    </source>
</evidence>
<name>A0AAW2BPE1_9ROSI</name>
<evidence type="ECO:0000256" key="5">
    <source>
        <dbReference type="ARBA" id="ARBA00022821"/>
    </source>
</evidence>
<dbReference type="AlphaFoldDB" id="A0AAW2BPE1"/>
<proteinExistence type="predicted"/>
<dbReference type="InterPro" id="IPR002182">
    <property type="entry name" value="NB-ARC"/>
</dbReference>
<dbReference type="FunFam" id="1.10.8.430:FF:000002">
    <property type="entry name" value="Disease resistance protein (TIR-NBS-LRR class)"/>
    <property type="match status" value="1"/>
</dbReference>
<dbReference type="InterPro" id="IPR058192">
    <property type="entry name" value="WHD_ROQ1-like"/>
</dbReference>
<dbReference type="GO" id="GO:0043531">
    <property type="term" value="F:ADP binding"/>
    <property type="evidence" value="ECO:0007669"/>
    <property type="project" value="InterPro"/>
</dbReference>
<keyword evidence="6" id="KW-0520">NAD</keyword>
<keyword evidence="4" id="KW-0378">Hydrolase</keyword>
<comment type="caution">
    <text evidence="9">The sequence shown here is derived from an EMBL/GenBank/DDBJ whole genome shotgun (WGS) entry which is preliminary data.</text>
</comment>
<dbReference type="SMART" id="SM00255">
    <property type="entry name" value="TIR"/>
    <property type="match status" value="1"/>
</dbReference>
<dbReference type="InterPro" id="IPR044974">
    <property type="entry name" value="Disease_R_plants"/>
</dbReference>
<dbReference type="Pfam" id="PF00931">
    <property type="entry name" value="NB-ARC"/>
    <property type="match status" value="1"/>
</dbReference>
<sequence>MRTGGASTSSLDSSSTAQWKYDVFLSFRGNDTRRSFTDHLYAALKRKGIFTFRDNEELERGKYISMELLKAIEESRFAIVIFSKNYAFSTWCLDELVKIVKCMKETGLTVLPIFYDVDPCDVRKQMGTFGQAFNEHAERFKENMEKIETWRSALREVASLSGWHLQNRHESKFIQDIVELILNKLHWNFSINTNSFTSKQKKESITKNLFGINFLVDELITSYLRFPENNVYMIGICGMGGLGKTTLAKVVYDMCSNHFEGSSFIANVRETYEKKGLLPLQKQLIGQILEERNIHLWNVYEGVSMIKKKLHQKKVLLVLDDVNQLDQLEYLVGEPDWFGSGSWIIITTRDKHLLVQHGVDQHKIYSPNTLKDQDALKLFCSKAFKKEQPKEGFVNISYSVVNYAKGLPLALIVLGSFLAGRTIDVWKSALESLKKIPKKEIVDILKVSYDGLEEMVKEIFLDIACFFRGKKKHKVMQILESCGFDARIGISVLMDKSLLTIKFGILWMHDLLQDMGREIIRKESAEPGKRSRLWLQKDLLHALTNNTATEAIQAISLNFLEQEKVQNYEVSPKALSKMYNLRLLKIDGVHIPSGLDYLSNNLRHLDWENYSSKCLPSSFQPKKLVELTLRRSDIEYLWEGIKYLDKLKYIDLSFSFKLTCTPEFSGCPSLERLYLVGCIKLVKIHPSIGKLSRLIELDLGHCYSLINLPSMSSKMESLEILDLRYCPSLKEIEFGGILKSLSKLCLGWYGVNVSATRHLLNLRDCHYLSVFGPPELAKLPEKLWELKRLMDFEFRGNVMREICRSFFYRYLSHYSVRNLRIFQLFKLEVYGYDESAQQRSGITLPKKKKERKRV</sequence>
<dbReference type="Gene3D" id="3.80.10.10">
    <property type="entry name" value="Ribonuclease Inhibitor"/>
    <property type="match status" value="1"/>
</dbReference>
<dbReference type="SUPFAM" id="SSF52540">
    <property type="entry name" value="P-loop containing nucleoside triphosphate hydrolases"/>
    <property type="match status" value="1"/>
</dbReference>
<evidence type="ECO:0000256" key="3">
    <source>
        <dbReference type="ARBA" id="ARBA00022737"/>
    </source>
</evidence>
<gene>
    <name evidence="9" type="ORF">SO802_027866</name>
</gene>
<dbReference type="InterPro" id="IPR000157">
    <property type="entry name" value="TIR_dom"/>
</dbReference>
<keyword evidence="5" id="KW-0611">Plant defense</keyword>
<accession>A0AAW2BPE1</accession>
<dbReference type="GO" id="GO:0061809">
    <property type="term" value="F:NAD+ nucleosidase activity, cyclic ADP-ribose generating"/>
    <property type="evidence" value="ECO:0007669"/>
    <property type="project" value="UniProtKB-EC"/>
</dbReference>
<dbReference type="SUPFAM" id="SSF46785">
    <property type="entry name" value="Winged helix' DNA-binding domain"/>
    <property type="match status" value="1"/>
</dbReference>
<evidence type="ECO:0000259" key="8">
    <source>
        <dbReference type="PROSITE" id="PS50104"/>
    </source>
</evidence>
<reference evidence="9 10" key="1">
    <citation type="submission" date="2024-01" db="EMBL/GenBank/DDBJ databases">
        <title>A telomere-to-telomere, gap-free genome of sweet tea (Lithocarpus litseifolius).</title>
        <authorList>
            <person name="Zhou J."/>
        </authorList>
    </citation>
    <scope>NUCLEOTIDE SEQUENCE [LARGE SCALE GENOMIC DNA]</scope>
    <source>
        <strain evidence="9">Zhou-2022a</strain>
        <tissue evidence="9">Leaf</tissue>
    </source>
</reference>
<dbReference type="PRINTS" id="PR00364">
    <property type="entry name" value="DISEASERSIST"/>
</dbReference>
<dbReference type="Gene3D" id="3.40.50.300">
    <property type="entry name" value="P-loop containing nucleotide triphosphate hydrolases"/>
    <property type="match status" value="1"/>
</dbReference>
<dbReference type="InterPro" id="IPR035897">
    <property type="entry name" value="Toll_tir_struct_dom_sf"/>
</dbReference>
<organism evidence="9 10">
    <name type="scientific">Lithocarpus litseifolius</name>
    <dbReference type="NCBI Taxonomy" id="425828"/>
    <lineage>
        <taxon>Eukaryota</taxon>
        <taxon>Viridiplantae</taxon>
        <taxon>Streptophyta</taxon>
        <taxon>Embryophyta</taxon>
        <taxon>Tracheophyta</taxon>
        <taxon>Spermatophyta</taxon>
        <taxon>Magnoliopsida</taxon>
        <taxon>eudicotyledons</taxon>
        <taxon>Gunneridae</taxon>
        <taxon>Pentapetalae</taxon>
        <taxon>rosids</taxon>
        <taxon>fabids</taxon>
        <taxon>Fagales</taxon>
        <taxon>Fagaceae</taxon>
        <taxon>Lithocarpus</taxon>
    </lineage>
</organism>
<dbReference type="PROSITE" id="PS50104">
    <property type="entry name" value="TIR"/>
    <property type="match status" value="1"/>
</dbReference>
<dbReference type="Pfam" id="PF01582">
    <property type="entry name" value="TIR"/>
    <property type="match status" value="1"/>
</dbReference>
<comment type="catalytic activity">
    <reaction evidence="7">
        <text>NAD(+) + H2O = ADP-D-ribose + nicotinamide + H(+)</text>
        <dbReference type="Rhea" id="RHEA:16301"/>
        <dbReference type="ChEBI" id="CHEBI:15377"/>
        <dbReference type="ChEBI" id="CHEBI:15378"/>
        <dbReference type="ChEBI" id="CHEBI:17154"/>
        <dbReference type="ChEBI" id="CHEBI:57540"/>
        <dbReference type="ChEBI" id="CHEBI:57967"/>
        <dbReference type="EC" id="3.2.2.6"/>
    </reaction>
    <physiologicalReaction direction="left-to-right" evidence="7">
        <dbReference type="Rhea" id="RHEA:16302"/>
    </physiologicalReaction>
</comment>
<dbReference type="Gene3D" id="1.10.8.430">
    <property type="entry name" value="Helical domain of apoptotic protease-activating factors"/>
    <property type="match status" value="1"/>
</dbReference>
<evidence type="ECO:0000256" key="6">
    <source>
        <dbReference type="ARBA" id="ARBA00023027"/>
    </source>
</evidence>
<evidence type="ECO:0000256" key="2">
    <source>
        <dbReference type="ARBA" id="ARBA00022614"/>
    </source>
</evidence>
<dbReference type="SUPFAM" id="SSF52200">
    <property type="entry name" value="Toll/Interleukin receptor TIR domain"/>
    <property type="match status" value="1"/>
</dbReference>
<dbReference type="InterPro" id="IPR027417">
    <property type="entry name" value="P-loop_NTPase"/>
</dbReference>
<dbReference type="GO" id="GO:0006952">
    <property type="term" value="P:defense response"/>
    <property type="evidence" value="ECO:0007669"/>
    <property type="project" value="UniProtKB-KW"/>
</dbReference>
<keyword evidence="3" id="KW-0677">Repeat</keyword>
<keyword evidence="10" id="KW-1185">Reference proteome</keyword>
<evidence type="ECO:0000256" key="1">
    <source>
        <dbReference type="ARBA" id="ARBA00011982"/>
    </source>
</evidence>
<dbReference type="Pfam" id="PF07725">
    <property type="entry name" value="LRR_3"/>
    <property type="match status" value="1"/>
</dbReference>
<evidence type="ECO:0000256" key="7">
    <source>
        <dbReference type="ARBA" id="ARBA00047304"/>
    </source>
</evidence>
<evidence type="ECO:0000313" key="10">
    <source>
        <dbReference type="Proteomes" id="UP001459277"/>
    </source>
</evidence>
<protein>
    <recommendedName>
        <fullName evidence="1">ADP-ribosyl cyclase/cyclic ADP-ribose hydrolase</fullName>
        <ecNumber evidence="1">3.2.2.6</ecNumber>
    </recommendedName>
</protein>
<dbReference type="SUPFAM" id="SSF52058">
    <property type="entry name" value="L domain-like"/>
    <property type="match status" value="1"/>
</dbReference>
<dbReference type="InterPro" id="IPR036390">
    <property type="entry name" value="WH_DNA-bd_sf"/>
</dbReference>
<feature type="domain" description="TIR" evidence="8">
    <location>
        <begin position="19"/>
        <end position="185"/>
    </location>
</feature>
<evidence type="ECO:0000313" key="9">
    <source>
        <dbReference type="EMBL" id="KAK9987627.1"/>
    </source>
</evidence>
<dbReference type="InterPro" id="IPR032675">
    <property type="entry name" value="LRR_dom_sf"/>
</dbReference>